<evidence type="ECO:0000313" key="13">
    <source>
        <dbReference type="Proteomes" id="UP001162483"/>
    </source>
</evidence>
<protein>
    <recommendedName>
        <fullName evidence="7">Large ribosomal subunit protein bL9m</fullName>
    </recommendedName>
    <alternativeName>
        <fullName evidence="8">39S ribosomal protein L9, mitochondrial</fullName>
    </alternativeName>
</protein>
<gene>
    <name evidence="12" type="ORF">SPARVUS_LOCUS6017367</name>
</gene>
<dbReference type="InterPro" id="IPR009027">
    <property type="entry name" value="Ribosomal_bL9/RNase_H1_N"/>
</dbReference>
<evidence type="ECO:0000256" key="5">
    <source>
        <dbReference type="ARBA" id="ARBA00023128"/>
    </source>
</evidence>
<organism evidence="12 13">
    <name type="scientific">Staurois parvus</name>
    <dbReference type="NCBI Taxonomy" id="386267"/>
    <lineage>
        <taxon>Eukaryota</taxon>
        <taxon>Metazoa</taxon>
        <taxon>Chordata</taxon>
        <taxon>Craniata</taxon>
        <taxon>Vertebrata</taxon>
        <taxon>Euteleostomi</taxon>
        <taxon>Amphibia</taxon>
        <taxon>Batrachia</taxon>
        <taxon>Anura</taxon>
        <taxon>Neobatrachia</taxon>
        <taxon>Ranoidea</taxon>
        <taxon>Ranidae</taxon>
        <taxon>Staurois</taxon>
    </lineage>
</organism>
<evidence type="ECO:0000259" key="11">
    <source>
        <dbReference type="Pfam" id="PF22078"/>
    </source>
</evidence>
<proteinExistence type="inferred from homology"/>
<reference evidence="12" key="1">
    <citation type="submission" date="2023-05" db="EMBL/GenBank/DDBJ databases">
        <authorList>
            <person name="Stuckert A."/>
        </authorList>
    </citation>
    <scope>NUCLEOTIDE SEQUENCE</scope>
</reference>
<comment type="caution">
    <text evidence="12">The sequence shown here is derived from an EMBL/GenBank/DDBJ whole genome shotgun (WGS) entry which is preliminary data.</text>
</comment>
<dbReference type="InterPro" id="IPR036935">
    <property type="entry name" value="Ribosomal_bL9_N_sf"/>
</dbReference>
<sequence length="198" mass="22583">MVEDTKHREKEKMELILTRSIQKLGSRGDTVLVDKALGRNKLLPQGFAVYPSPENKKMFESDKMTKTSVTAIEPQQSWSGEKTVNLLKHSRLEVRMREESGWTLTKEIVARQFLRNMDVVVPLEVLKIPEEPITTLGEYWCEVTVNGIDTVRVPVDVVMFDGPRSRRYRSWLSRQAAAGCPATKPPAEGRKHARIHSQ</sequence>
<accession>A0ABN9CXV7</accession>
<evidence type="ECO:0000256" key="1">
    <source>
        <dbReference type="ARBA" id="ARBA00004173"/>
    </source>
</evidence>
<keyword evidence="6" id="KW-0687">Ribonucleoprotein</keyword>
<dbReference type="EMBL" id="CATNWA010013381">
    <property type="protein sequence ID" value="CAI9565064.1"/>
    <property type="molecule type" value="Genomic_DNA"/>
</dbReference>
<feature type="region of interest" description="Disordered" evidence="9">
    <location>
        <begin position="179"/>
        <end position="198"/>
    </location>
</feature>
<keyword evidence="13" id="KW-1185">Reference proteome</keyword>
<dbReference type="Pfam" id="PF22078">
    <property type="entry name" value="Ribosomal_bL9m_C"/>
    <property type="match status" value="1"/>
</dbReference>
<feature type="non-terminal residue" evidence="12">
    <location>
        <position position="198"/>
    </location>
</feature>
<dbReference type="Gene3D" id="3.40.5.10">
    <property type="entry name" value="Ribosomal protein L9, N-terminal domain"/>
    <property type="match status" value="1"/>
</dbReference>
<evidence type="ECO:0000256" key="9">
    <source>
        <dbReference type="SAM" id="MobiDB-lite"/>
    </source>
</evidence>
<keyword evidence="5" id="KW-0496">Mitochondrion</keyword>
<dbReference type="SUPFAM" id="SSF55658">
    <property type="entry name" value="L9 N-domain-like"/>
    <property type="match status" value="1"/>
</dbReference>
<evidence type="ECO:0000256" key="4">
    <source>
        <dbReference type="ARBA" id="ARBA00022980"/>
    </source>
</evidence>
<comment type="similarity">
    <text evidence="2">Belongs to the bacterial ribosomal protein bL9 family.</text>
</comment>
<comment type="subcellular location">
    <subcellularLocation>
        <location evidence="1">Mitochondrion</location>
    </subcellularLocation>
</comment>
<feature type="domain" description="Ribosomal protein L9" evidence="10">
    <location>
        <begin position="13"/>
        <end position="59"/>
    </location>
</feature>
<dbReference type="InterPro" id="IPR054302">
    <property type="entry name" value="Ribosomal_bL9m_C"/>
</dbReference>
<evidence type="ECO:0000256" key="6">
    <source>
        <dbReference type="ARBA" id="ARBA00023274"/>
    </source>
</evidence>
<dbReference type="PANTHER" id="PTHR21368">
    <property type="entry name" value="50S RIBOSOMAL PROTEIN L9"/>
    <property type="match status" value="1"/>
</dbReference>
<dbReference type="Pfam" id="PF01281">
    <property type="entry name" value="Ribosomal_L9_N"/>
    <property type="match status" value="1"/>
</dbReference>
<name>A0ABN9CXV7_9NEOB</name>
<evidence type="ECO:0000256" key="3">
    <source>
        <dbReference type="ARBA" id="ARBA00022946"/>
    </source>
</evidence>
<keyword evidence="4" id="KW-0689">Ribosomal protein</keyword>
<evidence type="ECO:0000256" key="2">
    <source>
        <dbReference type="ARBA" id="ARBA00010605"/>
    </source>
</evidence>
<evidence type="ECO:0000313" key="12">
    <source>
        <dbReference type="EMBL" id="CAI9565064.1"/>
    </source>
</evidence>
<dbReference type="InterPro" id="IPR000244">
    <property type="entry name" value="Ribosomal_bL9"/>
</dbReference>
<dbReference type="InterPro" id="IPR020070">
    <property type="entry name" value="Ribosomal_bL9_N"/>
</dbReference>
<evidence type="ECO:0000259" key="10">
    <source>
        <dbReference type="Pfam" id="PF01281"/>
    </source>
</evidence>
<keyword evidence="3" id="KW-0809">Transit peptide</keyword>
<evidence type="ECO:0000256" key="8">
    <source>
        <dbReference type="ARBA" id="ARBA00035381"/>
    </source>
</evidence>
<evidence type="ECO:0000256" key="7">
    <source>
        <dbReference type="ARBA" id="ARBA00035194"/>
    </source>
</evidence>
<feature type="domain" description="Large ribosomal subunit protein bL9m C-terminal" evidence="11">
    <location>
        <begin position="76"/>
        <end position="158"/>
    </location>
</feature>
<dbReference type="Proteomes" id="UP001162483">
    <property type="component" value="Unassembled WGS sequence"/>
</dbReference>